<dbReference type="Gene3D" id="1.20.930.20">
    <property type="entry name" value="Adaptor protein Cbl, N-terminal domain"/>
    <property type="match status" value="1"/>
</dbReference>
<organism evidence="2 3">
    <name type="scientific">Aegilops tauschii subsp. strangulata</name>
    <name type="common">Goatgrass</name>
    <dbReference type="NCBI Taxonomy" id="200361"/>
    <lineage>
        <taxon>Eukaryota</taxon>
        <taxon>Viridiplantae</taxon>
        <taxon>Streptophyta</taxon>
        <taxon>Embryophyta</taxon>
        <taxon>Tracheophyta</taxon>
        <taxon>Spermatophyta</taxon>
        <taxon>Magnoliopsida</taxon>
        <taxon>Liliopsida</taxon>
        <taxon>Poales</taxon>
        <taxon>Poaceae</taxon>
        <taxon>BOP clade</taxon>
        <taxon>Pooideae</taxon>
        <taxon>Triticodae</taxon>
        <taxon>Triticeae</taxon>
        <taxon>Triticinae</taxon>
        <taxon>Aegilops</taxon>
    </lineage>
</organism>
<dbReference type="Proteomes" id="UP000015105">
    <property type="component" value="Chromosome 7D"/>
</dbReference>
<dbReference type="Gramene" id="AET7Gv20263900.1">
    <property type="protein sequence ID" value="AET7Gv20263900.1"/>
    <property type="gene ID" value="AET7Gv20263900"/>
</dbReference>
<reference evidence="2" key="5">
    <citation type="journal article" date="2021" name="G3 (Bethesda)">
        <title>Aegilops tauschii genome assembly Aet v5.0 features greater sequence contiguity and improved annotation.</title>
        <authorList>
            <person name="Wang L."/>
            <person name="Zhu T."/>
            <person name="Rodriguez J.C."/>
            <person name="Deal K.R."/>
            <person name="Dubcovsky J."/>
            <person name="McGuire P.E."/>
            <person name="Lux T."/>
            <person name="Spannagl M."/>
            <person name="Mayer K.F.X."/>
            <person name="Baldrich P."/>
            <person name="Meyers B.C."/>
            <person name="Huo N."/>
            <person name="Gu Y.Q."/>
            <person name="Zhou H."/>
            <person name="Devos K.M."/>
            <person name="Bennetzen J.L."/>
            <person name="Unver T."/>
            <person name="Budak H."/>
            <person name="Gulick P.J."/>
            <person name="Galiba G."/>
            <person name="Kalapos B."/>
            <person name="Nelson D.R."/>
            <person name="Li P."/>
            <person name="You F.M."/>
            <person name="Luo M.C."/>
            <person name="Dvorak J."/>
        </authorList>
    </citation>
    <scope>NUCLEOTIDE SEQUENCE [LARGE SCALE GENOMIC DNA]</scope>
    <source>
        <strain evidence="2">cv. AL8/78</strain>
    </source>
</reference>
<evidence type="ECO:0000313" key="3">
    <source>
        <dbReference type="Proteomes" id="UP000015105"/>
    </source>
</evidence>
<dbReference type="AlphaFoldDB" id="A0A453QPA4"/>
<keyword evidence="3" id="KW-1185">Reference proteome</keyword>
<reference evidence="2" key="3">
    <citation type="journal article" date="2017" name="Nature">
        <title>Genome sequence of the progenitor of the wheat D genome Aegilops tauschii.</title>
        <authorList>
            <person name="Luo M.C."/>
            <person name="Gu Y.Q."/>
            <person name="Puiu D."/>
            <person name="Wang H."/>
            <person name="Twardziok S.O."/>
            <person name="Deal K.R."/>
            <person name="Huo N."/>
            <person name="Zhu T."/>
            <person name="Wang L."/>
            <person name="Wang Y."/>
            <person name="McGuire P.E."/>
            <person name="Liu S."/>
            <person name="Long H."/>
            <person name="Ramasamy R.K."/>
            <person name="Rodriguez J.C."/>
            <person name="Van S.L."/>
            <person name="Yuan L."/>
            <person name="Wang Z."/>
            <person name="Xia Z."/>
            <person name="Xiao L."/>
            <person name="Anderson O.D."/>
            <person name="Ouyang S."/>
            <person name="Liang Y."/>
            <person name="Zimin A.V."/>
            <person name="Pertea G."/>
            <person name="Qi P."/>
            <person name="Bennetzen J.L."/>
            <person name="Dai X."/>
            <person name="Dawson M.W."/>
            <person name="Muller H.G."/>
            <person name="Kugler K."/>
            <person name="Rivarola-Duarte L."/>
            <person name="Spannagl M."/>
            <person name="Mayer K.F.X."/>
            <person name="Lu F.H."/>
            <person name="Bevan M.W."/>
            <person name="Leroy P."/>
            <person name="Li P."/>
            <person name="You F.M."/>
            <person name="Sun Q."/>
            <person name="Liu Z."/>
            <person name="Lyons E."/>
            <person name="Wicker T."/>
            <person name="Salzberg S.L."/>
            <person name="Devos K.M."/>
            <person name="Dvorak J."/>
        </authorList>
    </citation>
    <scope>NUCLEOTIDE SEQUENCE [LARGE SCALE GENOMIC DNA]</scope>
    <source>
        <strain evidence="2">cv. AL8/78</strain>
    </source>
</reference>
<dbReference type="CDD" id="cd21037">
    <property type="entry name" value="MLKL_NTD"/>
    <property type="match status" value="1"/>
</dbReference>
<accession>A0A453QPA4</accession>
<sequence length="105" mass="11080">MEVVSTIAKVVQEIVKAAGTARENRERCLDLAGRACTVGEILLLDSSTASTSSSTSGYTARLRKPSLERLKAVLEDARCAHLTESCGGLNAPRKSHAGRASVAHD</sequence>
<proteinExistence type="predicted"/>
<feature type="region of interest" description="Disordered" evidence="1">
    <location>
        <begin position="85"/>
        <end position="105"/>
    </location>
</feature>
<dbReference type="EnsemblPlants" id="AET7Gv20263900.1">
    <property type="protein sequence ID" value="AET7Gv20263900.1"/>
    <property type="gene ID" value="AET7Gv20263900"/>
</dbReference>
<reference evidence="3" key="1">
    <citation type="journal article" date="2014" name="Science">
        <title>Ancient hybridizations among the ancestral genomes of bread wheat.</title>
        <authorList>
            <consortium name="International Wheat Genome Sequencing Consortium,"/>
            <person name="Marcussen T."/>
            <person name="Sandve S.R."/>
            <person name="Heier L."/>
            <person name="Spannagl M."/>
            <person name="Pfeifer M."/>
            <person name="Jakobsen K.S."/>
            <person name="Wulff B.B."/>
            <person name="Steuernagel B."/>
            <person name="Mayer K.F."/>
            <person name="Olsen O.A."/>
        </authorList>
    </citation>
    <scope>NUCLEOTIDE SEQUENCE [LARGE SCALE GENOMIC DNA]</scope>
    <source>
        <strain evidence="3">cv. AL8/78</strain>
    </source>
</reference>
<dbReference type="InterPro" id="IPR036537">
    <property type="entry name" value="Adaptor_Cbl_N_dom_sf"/>
</dbReference>
<name>A0A453QPA4_AEGTS</name>
<evidence type="ECO:0000313" key="2">
    <source>
        <dbReference type="EnsemblPlants" id="AET7Gv20263900.1"/>
    </source>
</evidence>
<dbReference type="STRING" id="200361.A0A453QPA4"/>
<dbReference type="GO" id="GO:0007166">
    <property type="term" value="P:cell surface receptor signaling pathway"/>
    <property type="evidence" value="ECO:0007669"/>
    <property type="project" value="InterPro"/>
</dbReference>
<evidence type="ECO:0000256" key="1">
    <source>
        <dbReference type="SAM" id="MobiDB-lite"/>
    </source>
</evidence>
<reference evidence="3" key="2">
    <citation type="journal article" date="2017" name="Nat. Plants">
        <title>The Aegilops tauschii genome reveals multiple impacts of transposons.</title>
        <authorList>
            <person name="Zhao G."/>
            <person name="Zou C."/>
            <person name="Li K."/>
            <person name="Wang K."/>
            <person name="Li T."/>
            <person name="Gao L."/>
            <person name="Zhang X."/>
            <person name="Wang H."/>
            <person name="Yang Z."/>
            <person name="Liu X."/>
            <person name="Jiang W."/>
            <person name="Mao L."/>
            <person name="Kong X."/>
            <person name="Jiao Y."/>
            <person name="Jia J."/>
        </authorList>
    </citation>
    <scope>NUCLEOTIDE SEQUENCE [LARGE SCALE GENOMIC DNA]</scope>
    <source>
        <strain evidence="3">cv. AL8/78</strain>
    </source>
</reference>
<protein>
    <submittedName>
        <fullName evidence="2">Uncharacterized protein</fullName>
    </submittedName>
</protein>
<dbReference type="InterPro" id="IPR059179">
    <property type="entry name" value="MLKL-like_MCAfunc"/>
</dbReference>
<reference evidence="2" key="4">
    <citation type="submission" date="2019-03" db="UniProtKB">
        <authorList>
            <consortium name="EnsemblPlants"/>
        </authorList>
    </citation>
    <scope>IDENTIFICATION</scope>
</reference>